<evidence type="ECO:0000256" key="1">
    <source>
        <dbReference type="SAM" id="MobiDB-lite"/>
    </source>
</evidence>
<dbReference type="RefSeq" id="WP_311948611.1">
    <property type="nucleotide sequence ID" value="NZ_JAVLVU010000001.1"/>
</dbReference>
<feature type="compositionally biased region" description="Basic and acidic residues" evidence="1">
    <location>
        <begin position="63"/>
        <end position="81"/>
    </location>
</feature>
<dbReference type="Proteomes" id="UP001258315">
    <property type="component" value="Unassembled WGS sequence"/>
</dbReference>
<comment type="caution">
    <text evidence="2">The sequence shown here is derived from an EMBL/GenBank/DDBJ whole genome shotgun (WGS) entry which is preliminary data.</text>
</comment>
<proteinExistence type="predicted"/>
<gene>
    <name evidence="2" type="ORF">QE417_001355</name>
</gene>
<dbReference type="EMBL" id="JAVLVU010000001">
    <property type="protein sequence ID" value="MDT3402283.1"/>
    <property type="molecule type" value="Genomic_DNA"/>
</dbReference>
<accession>A0ABU3GR74</accession>
<reference evidence="3" key="1">
    <citation type="submission" date="2023-07" db="EMBL/GenBank/DDBJ databases">
        <title>Functional and genomic diversity of the sorghum phyllosphere microbiome.</title>
        <authorList>
            <person name="Shade A."/>
        </authorList>
    </citation>
    <scope>NUCLEOTIDE SEQUENCE [LARGE SCALE GENOMIC DNA]</scope>
    <source>
        <strain evidence="3">SORGH_AS_0422</strain>
    </source>
</reference>
<feature type="region of interest" description="Disordered" evidence="1">
    <location>
        <begin position="57"/>
        <end position="81"/>
    </location>
</feature>
<name>A0ABU3GR74_9SPHI</name>
<keyword evidence="3" id="KW-1185">Reference proteome</keyword>
<protein>
    <submittedName>
        <fullName evidence="2">Uncharacterized protein</fullName>
    </submittedName>
</protein>
<organism evidence="2 3">
    <name type="scientific">Mucilaginibacter terrae</name>
    <dbReference type="NCBI Taxonomy" id="1955052"/>
    <lineage>
        <taxon>Bacteria</taxon>
        <taxon>Pseudomonadati</taxon>
        <taxon>Bacteroidota</taxon>
        <taxon>Sphingobacteriia</taxon>
        <taxon>Sphingobacteriales</taxon>
        <taxon>Sphingobacteriaceae</taxon>
        <taxon>Mucilaginibacter</taxon>
    </lineage>
</organism>
<sequence length="114" mass="12784">MVPFNLELEFPDQRMTGTAEQLDQIADNDGFMRYQVSLGERRSIICVNIEEGWAQSVSAADSESSHEGVQDPGHHSGISEDEVFKADEVGIIVSAIKAYNDSRKLTFDQMHFDF</sequence>
<evidence type="ECO:0000313" key="2">
    <source>
        <dbReference type="EMBL" id="MDT3402283.1"/>
    </source>
</evidence>
<evidence type="ECO:0000313" key="3">
    <source>
        <dbReference type="Proteomes" id="UP001258315"/>
    </source>
</evidence>